<proteinExistence type="inferred from homology"/>
<reference evidence="8 9" key="1">
    <citation type="submission" date="2020-08" db="EMBL/GenBank/DDBJ databases">
        <title>Genomic Encyclopedia of Type Strains, Phase IV (KMG-IV): sequencing the most valuable type-strain genomes for metagenomic binning, comparative biology and taxonomic classification.</title>
        <authorList>
            <person name="Goeker M."/>
        </authorList>
    </citation>
    <scope>NUCLEOTIDE SEQUENCE [LARGE SCALE GENOMIC DNA]</scope>
    <source>
        <strain evidence="8 9">DSM 103462</strain>
    </source>
</reference>
<evidence type="ECO:0000256" key="6">
    <source>
        <dbReference type="ARBA" id="ARBA00030025"/>
    </source>
</evidence>
<organism evidence="8 9">
    <name type="scientific">Treponema ruminis</name>
    <dbReference type="NCBI Taxonomy" id="744515"/>
    <lineage>
        <taxon>Bacteria</taxon>
        <taxon>Pseudomonadati</taxon>
        <taxon>Spirochaetota</taxon>
        <taxon>Spirochaetia</taxon>
        <taxon>Spirochaetales</taxon>
        <taxon>Treponemataceae</taxon>
        <taxon>Treponema</taxon>
    </lineage>
</organism>
<keyword evidence="2" id="KW-0808">Transferase</keyword>
<evidence type="ECO:0000256" key="2">
    <source>
        <dbReference type="ARBA" id="ARBA00022679"/>
    </source>
</evidence>
<dbReference type="InterPro" id="IPR016633">
    <property type="entry name" value="EarP"/>
</dbReference>
<comment type="similarity">
    <text evidence="4">Belongs to the glycosyltransferase 104 family.</text>
</comment>
<protein>
    <recommendedName>
        <fullName evidence="5">Protein-arginine rhamnosyltransferase</fullName>
    </recommendedName>
    <alternativeName>
        <fullName evidence="6">EF-P arginine rhamnosyltransferase</fullName>
    </alternativeName>
</protein>
<sequence>MCDKNKIMILCKVVDNFGDIGVVYRLARALSDLRAGLELTLIVSNLESFHKMASQIDPEKTVQDFKYKNSTWKIIDWNLTQSPVSTEDFSIILECFQCGRPDWLEDLLFADDFTRTVQIIQIDYLTAEDYADEFHLLKSGTRKANIKKVFFMPGFTDKTAGLIINKIEDFTGASASPSGLTPFANAHSLTATSGLHTLARSEFKIFFFAYEDDCTSVVKGIADFQEKMRERKPDFSVTVFAAEGKSCAPFEESWKKAGTPFKLEKVPFMQQEEFDYFITQMDFLFVRGEDSLARAALTGLPYIWQAYKQDENYQLVKVNALIERMRPYFAPQDFSPVEGFWQNYNDYEKATESEALTQMLCDSANQKNTGGFKDFARKLHENGNLAEALLNYIGTLSI</sequence>
<evidence type="ECO:0000256" key="5">
    <source>
        <dbReference type="ARBA" id="ARBA00024416"/>
    </source>
</evidence>
<evidence type="ECO:0000256" key="4">
    <source>
        <dbReference type="ARBA" id="ARBA00024346"/>
    </source>
</evidence>
<accession>A0A7W8LLX6</accession>
<dbReference type="AlphaFoldDB" id="A0A7W8LLX6"/>
<dbReference type="GO" id="GO:0106361">
    <property type="term" value="F:protein-arginine rhamnosyltransferase activity"/>
    <property type="evidence" value="ECO:0007669"/>
    <property type="project" value="InterPro"/>
</dbReference>
<keyword evidence="1" id="KW-0328">Glycosyltransferase</keyword>
<dbReference type="RefSeq" id="WP_184658724.1">
    <property type="nucleotide sequence ID" value="NZ_CP031518.1"/>
</dbReference>
<dbReference type="EMBL" id="JACHFQ010000004">
    <property type="protein sequence ID" value="MBB5225932.1"/>
    <property type="molecule type" value="Genomic_DNA"/>
</dbReference>
<evidence type="ECO:0000256" key="3">
    <source>
        <dbReference type="ARBA" id="ARBA00024303"/>
    </source>
</evidence>
<comment type="catalytic activity">
    <reaction evidence="7">
        <text>dTDP-beta-L-rhamnose + L-arginyl-[protein] = N(omega)-(alpha-L-rhamnosyl)-L-arginyl-[protein] + dTDP + H(+)</text>
        <dbReference type="Rhea" id="RHEA:66692"/>
        <dbReference type="Rhea" id="RHEA-COMP:10532"/>
        <dbReference type="Rhea" id="RHEA-COMP:17096"/>
        <dbReference type="ChEBI" id="CHEBI:15378"/>
        <dbReference type="ChEBI" id="CHEBI:29965"/>
        <dbReference type="ChEBI" id="CHEBI:57510"/>
        <dbReference type="ChEBI" id="CHEBI:58369"/>
        <dbReference type="ChEBI" id="CHEBI:167445"/>
    </reaction>
    <physiologicalReaction direction="left-to-right" evidence="7">
        <dbReference type="Rhea" id="RHEA:66693"/>
    </physiologicalReaction>
</comment>
<evidence type="ECO:0000256" key="1">
    <source>
        <dbReference type="ARBA" id="ARBA00022676"/>
    </source>
</evidence>
<dbReference type="Pfam" id="PF10093">
    <property type="entry name" value="EarP"/>
    <property type="match status" value="1"/>
</dbReference>
<name>A0A7W8LLX6_9SPIR</name>
<comment type="function">
    <text evidence="3">Protein-arginine rhamnosyltransferase that catalyzes the transfer of a single rhamnose to elongation factor P (EF-P) on 'Lys-32', a modification required for EF-P-dependent rescue of polyproline stalled ribosomes.</text>
</comment>
<comment type="caution">
    <text evidence="8">The sequence shown here is derived from an EMBL/GenBank/DDBJ whole genome shotgun (WGS) entry which is preliminary data.</text>
</comment>
<dbReference type="Proteomes" id="UP000518887">
    <property type="component" value="Unassembled WGS sequence"/>
</dbReference>
<gene>
    <name evidence="8" type="ORF">HNP76_001300</name>
</gene>
<evidence type="ECO:0000256" key="7">
    <source>
        <dbReference type="ARBA" id="ARBA00048472"/>
    </source>
</evidence>
<evidence type="ECO:0000313" key="9">
    <source>
        <dbReference type="Proteomes" id="UP000518887"/>
    </source>
</evidence>
<evidence type="ECO:0000313" key="8">
    <source>
        <dbReference type="EMBL" id="MBB5225932.1"/>
    </source>
</evidence>
<keyword evidence="9" id="KW-1185">Reference proteome</keyword>